<name>A0AA36DMR3_CYLNA</name>
<evidence type="ECO:0000313" key="3">
    <source>
        <dbReference type="Proteomes" id="UP001176961"/>
    </source>
</evidence>
<keyword evidence="3" id="KW-1185">Reference proteome</keyword>
<proteinExistence type="predicted"/>
<comment type="caution">
    <text evidence="2">The sequence shown here is derived from an EMBL/GenBank/DDBJ whole genome shotgun (WGS) entry which is preliminary data.</text>
</comment>
<feature type="region of interest" description="Disordered" evidence="1">
    <location>
        <begin position="209"/>
        <end position="261"/>
    </location>
</feature>
<evidence type="ECO:0000313" key="2">
    <source>
        <dbReference type="EMBL" id="CAJ0589279.1"/>
    </source>
</evidence>
<feature type="compositionally biased region" description="Acidic residues" evidence="1">
    <location>
        <begin position="239"/>
        <end position="261"/>
    </location>
</feature>
<reference evidence="2" key="1">
    <citation type="submission" date="2023-07" db="EMBL/GenBank/DDBJ databases">
        <authorList>
            <consortium name="CYATHOMIX"/>
        </authorList>
    </citation>
    <scope>NUCLEOTIDE SEQUENCE</scope>
    <source>
        <strain evidence="2">N/A</strain>
    </source>
</reference>
<sequence length="261" mass="29446">MDRYAVVFFASPENPTSDVVSISDIIGTALVKRTVKVRWNDGKQYKAKILYIGTKHECERKAEQVTADGEIVEEFDIVPGTSVRSPSEDAASSLNEGEEENQALAEEILRRLPTQTAKSKNSDAIEYNFVSQEKVEQLRAMRSGNISQFVLDLEKLVYGDHSDVLNHVEDRLATADRMQFIEKCVYKYYAIPVEARAATWKLAKNALNSRARRNRKKSAPATSAEQSRTNNNNNSNIDVADENDPFLFDDDDDDDDDENEN</sequence>
<accession>A0AA36DMR3</accession>
<dbReference type="EMBL" id="CATQJL010000001">
    <property type="protein sequence ID" value="CAJ0589279.1"/>
    <property type="molecule type" value="Genomic_DNA"/>
</dbReference>
<protein>
    <submittedName>
        <fullName evidence="2">Uncharacterized protein</fullName>
    </submittedName>
</protein>
<dbReference type="Proteomes" id="UP001176961">
    <property type="component" value="Unassembled WGS sequence"/>
</dbReference>
<organism evidence="2 3">
    <name type="scientific">Cylicocyclus nassatus</name>
    <name type="common">Nematode worm</name>
    <dbReference type="NCBI Taxonomy" id="53992"/>
    <lineage>
        <taxon>Eukaryota</taxon>
        <taxon>Metazoa</taxon>
        <taxon>Ecdysozoa</taxon>
        <taxon>Nematoda</taxon>
        <taxon>Chromadorea</taxon>
        <taxon>Rhabditida</taxon>
        <taxon>Rhabditina</taxon>
        <taxon>Rhabditomorpha</taxon>
        <taxon>Strongyloidea</taxon>
        <taxon>Strongylidae</taxon>
        <taxon>Cylicocyclus</taxon>
    </lineage>
</organism>
<feature type="compositionally biased region" description="Polar residues" evidence="1">
    <location>
        <begin position="220"/>
        <end position="229"/>
    </location>
</feature>
<dbReference type="AlphaFoldDB" id="A0AA36DMR3"/>
<evidence type="ECO:0000256" key="1">
    <source>
        <dbReference type="SAM" id="MobiDB-lite"/>
    </source>
</evidence>
<gene>
    <name evidence="2" type="ORF">CYNAS_LOCUS1262</name>
</gene>